<dbReference type="AlphaFoldDB" id="W1P3I5"/>
<dbReference type="HOGENOM" id="CLU_2674421_0_0_1"/>
<gene>
    <name evidence="1" type="ORF">AMTR_s00133p00071000</name>
</gene>
<organism evidence="1 2">
    <name type="scientific">Amborella trichopoda</name>
    <dbReference type="NCBI Taxonomy" id="13333"/>
    <lineage>
        <taxon>Eukaryota</taxon>
        <taxon>Viridiplantae</taxon>
        <taxon>Streptophyta</taxon>
        <taxon>Embryophyta</taxon>
        <taxon>Tracheophyta</taxon>
        <taxon>Spermatophyta</taxon>
        <taxon>Magnoliopsida</taxon>
        <taxon>Amborellales</taxon>
        <taxon>Amborellaceae</taxon>
        <taxon>Amborella</taxon>
    </lineage>
</organism>
<keyword evidence="2" id="KW-1185">Reference proteome</keyword>
<accession>W1P3I5</accession>
<sequence length="75" mass="8968">MTRSQDFVATQSMDVHAQLEATTATPWRLKREQKRALFRAERDRTQLELELMQDVDIQQLELFQSQLIEMFANFH</sequence>
<evidence type="ECO:0000313" key="1">
    <source>
        <dbReference type="EMBL" id="ERN04427.1"/>
    </source>
</evidence>
<proteinExistence type="predicted"/>
<evidence type="ECO:0000313" key="2">
    <source>
        <dbReference type="Proteomes" id="UP000017836"/>
    </source>
</evidence>
<dbReference type="EMBL" id="KI394265">
    <property type="protein sequence ID" value="ERN04427.1"/>
    <property type="molecule type" value="Genomic_DNA"/>
</dbReference>
<protein>
    <submittedName>
        <fullName evidence="1">Uncharacterized protein</fullName>
    </submittedName>
</protein>
<dbReference type="Gramene" id="ERN04427">
    <property type="protein sequence ID" value="ERN04427"/>
    <property type="gene ID" value="AMTR_s00133p00071000"/>
</dbReference>
<name>W1P3I5_AMBTC</name>
<reference evidence="2" key="1">
    <citation type="journal article" date="2013" name="Science">
        <title>The Amborella genome and the evolution of flowering plants.</title>
        <authorList>
            <consortium name="Amborella Genome Project"/>
        </authorList>
    </citation>
    <scope>NUCLEOTIDE SEQUENCE [LARGE SCALE GENOMIC DNA]</scope>
</reference>
<dbReference type="Proteomes" id="UP000017836">
    <property type="component" value="Unassembled WGS sequence"/>
</dbReference>